<accession>A0ABT6G1N2</accession>
<evidence type="ECO:0000259" key="3">
    <source>
        <dbReference type="PROSITE" id="PS50206"/>
    </source>
</evidence>
<feature type="domain" description="Rhodanese" evidence="3">
    <location>
        <begin position="32"/>
        <end position="143"/>
    </location>
</feature>
<dbReference type="CDD" id="cd01448">
    <property type="entry name" value="TST_Repeat_1"/>
    <property type="match status" value="1"/>
</dbReference>
<dbReference type="RefSeq" id="WP_278005203.1">
    <property type="nucleotide sequence ID" value="NZ_JARSBN010000003.1"/>
</dbReference>
<dbReference type="Proteomes" id="UP001529085">
    <property type="component" value="Unassembled WGS sequence"/>
</dbReference>
<organism evidence="4 5">
    <name type="scientific">Winogradskyella marincola</name>
    <dbReference type="NCBI Taxonomy" id="3037795"/>
    <lineage>
        <taxon>Bacteria</taxon>
        <taxon>Pseudomonadati</taxon>
        <taxon>Bacteroidota</taxon>
        <taxon>Flavobacteriia</taxon>
        <taxon>Flavobacteriales</taxon>
        <taxon>Flavobacteriaceae</taxon>
        <taxon>Winogradskyella</taxon>
    </lineage>
</organism>
<proteinExistence type="predicted"/>
<dbReference type="PANTHER" id="PTHR11364:SF27">
    <property type="entry name" value="SULFURTRANSFERASE"/>
    <property type="match status" value="1"/>
</dbReference>
<keyword evidence="5" id="KW-1185">Reference proteome</keyword>
<evidence type="ECO:0000256" key="1">
    <source>
        <dbReference type="ARBA" id="ARBA00022679"/>
    </source>
</evidence>
<dbReference type="InterPro" id="IPR045078">
    <property type="entry name" value="TST/MPST-like"/>
</dbReference>
<keyword evidence="2" id="KW-0677">Repeat</keyword>
<dbReference type="Pfam" id="PF00581">
    <property type="entry name" value="Rhodanese"/>
    <property type="match status" value="2"/>
</dbReference>
<dbReference type="CDD" id="cd01449">
    <property type="entry name" value="TST_Repeat_2"/>
    <property type="match status" value="1"/>
</dbReference>
<dbReference type="EMBL" id="JARSBN010000003">
    <property type="protein sequence ID" value="MDG4715754.1"/>
    <property type="molecule type" value="Genomic_DNA"/>
</dbReference>
<dbReference type="GO" id="GO:0016740">
    <property type="term" value="F:transferase activity"/>
    <property type="evidence" value="ECO:0007669"/>
    <property type="project" value="UniProtKB-KW"/>
</dbReference>
<evidence type="ECO:0000313" key="4">
    <source>
        <dbReference type="EMBL" id="MDG4715754.1"/>
    </source>
</evidence>
<feature type="domain" description="Rhodanese" evidence="3">
    <location>
        <begin position="174"/>
        <end position="282"/>
    </location>
</feature>
<evidence type="ECO:0000256" key="2">
    <source>
        <dbReference type="ARBA" id="ARBA00022737"/>
    </source>
</evidence>
<keyword evidence="1 4" id="KW-0808">Transferase</keyword>
<protein>
    <submittedName>
        <fullName evidence="4">Sulfurtransferase</fullName>
        <ecNumber evidence="4">2.8.1.-</ecNumber>
    </submittedName>
</protein>
<dbReference type="PANTHER" id="PTHR11364">
    <property type="entry name" value="THIOSULFATE SULFERTANSFERASE"/>
    <property type="match status" value="1"/>
</dbReference>
<dbReference type="SMART" id="SM00450">
    <property type="entry name" value="RHOD"/>
    <property type="match status" value="2"/>
</dbReference>
<dbReference type="SUPFAM" id="SSF52821">
    <property type="entry name" value="Rhodanese/Cell cycle control phosphatase"/>
    <property type="match status" value="2"/>
</dbReference>
<reference evidence="4 5" key="1">
    <citation type="submission" date="2023-03" db="EMBL/GenBank/DDBJ databases">
        <title>Strain YYF002 represents a novel species in the genus Winogradskyella isolated from seawater.</title>
        <authorList>
            <person name="Fu Z.-Y."/>
        </authorList>
    </citation>
    <scope>NUCLEOTIDE SEQUENCE [LARGE SCALE GENOMIC DNA]</scope>
    <source>
        <strain evidence="4 5">YYF002</strain>
    </source>
</reference>
<dbReference type="InterPro" id="IPR036873">
    <property type="entry name" value="Rhodanese-like_dom_sf"/>
</dbReference>
<dbReference type="PROSITE" id="PS50206">
    <property type="entry name" value="RHODANESE_3"/>
    <property type="match status" value="2"/>
</dbReference>
<dbReference type="Gene3D" id="3.40.250.10">
    <property type="entry name" value="Rhodanese-like domain"/>
    <property type="match status" value="2"/>
</dbReference>
<evidence type="ECO:0000313" key="5">
    <source>
        <dbReference type="Proteomes" id="UP001529085"/>
    </source>
</evidence>
<gene>
    <name evidence="4" type="ORF">P7122_07715</name>
</gene>
<comment type="caution">
    <text evidence="4">The sequence shown here is derived from an EMBL/GenBank/DDBJ whole genome shotgun (WGS) entry which is preliminary data.</text>
</comment>
<dbReference type="InterPro" id="IPR001763">
    <property type="entry name" value="Rhodanese-like_dom"/>
</dbReference>
<name>A0ABT6G1N2_9FLAO</name>
<sequence>MIDVLDYVKLWMKRSIMQSALVSVEWLHSNLQLSGLVLLDATINKQIDEDSERIPDARFFDIKQKFSDIEATFPSTLPSALQFETEARTLGINNDSFIVVYDDKGIYSSARAWWLFKTFGFNNVAVLDGGLPEWKKQNFPIETYKEESIDKGNFTSSFQPELMTDFKGVNQFSKDDKTQILDARSSLRFQCLVDEPREGLRRGTIPNSKNLPYTELFDGNILKSKVQLLKIFDNLVEQTTRIVFSCGSGITACILALAATQCGYKNLVVYDGSWTEYGTLKP</sequence>
<dbReference type="EC" id="2.8.1.-" evidence="4"/>